<dbReference type="InterPro" id="IPR008599">
    <property type="entry name" value="Diacid_rec"/>
</dbReference>
<dbReference type="Pfam" id="PF13556">
    <property type="entry name" value="HTH_30"/>
    <property type="match status" value="1"/>
</dbReference>
<reference evidence="3 4" key="1">
    <citation type="journal article" date="2019" name="Int. J. Syst. Evol. Microbiol.">
        <title>Clostridium fermenticellae sp. nov., isolated from the mud in a fermentation cellar for the production of the Chinese liquor, baijiu.</title>
        <authorList>
            <person name="Xu P.X."/>
            <person name="Chai L.J."/>
            <person name="Qiu T."/>
            <person name="Zhang X.J."/>
            <person name="Lu Z.M."/>
            <person name="Xiao C."/>
            <person name="Wang S.T."/>
            <person name="Shen C.H."/>
            <person name="Shi J.S."/>
            <person name="Xu Z.H."/>
        </authorList>
    </citation>
    <scope>NUCLEOTIDE SEQUENCE [LARGE SCALE GENOMIC DNA]</scope>
    <source>
        <strain evidence="3 4">JN500901</strain>
    </source>
</reference>
<dbReference type="Gene3D" id="1.10.10.2840">
    <property type="entry name" value="PucR C-terminal helix-turn-helix domain"/>
    <property type="match status" value="1"/>
</dbReference>
<dbReference type="RefSeq" id="WP_119970250.1">
    <property type="nucleotide sequence ID" value="NZ_CP032416.1"/>
</dbReference>
<accession>A0A386H1D9</accession>
<dbReference type="EMBL" id="CP032416">
    <property type="protein sequence ID" value="AYD39527.1"/>
    <property type="molecule type" value="Genomic_DNA"/>
</dbReference>
<evidence type="ECO:0000259" key="2">
    <source>
        <dbReference type="Pfam" id="PF13556"/>
    </source>
</evidence>
<dbReference type="AlphaFoldDB" id="A0A386H1D9"/>
<gene>
    <name evidence="3" type="ORF">D4Z93_02805</name>
</gene>
<evidence type="ECO:0000259" key="1">
    <source>
        <dbReference type="Pfam" id="PF05651"/>
    </source>
</evidence>
<dbReference type="SUPFAM" id="SSF103190">
    <property type="entry name" value="Sensory domain-like"/>
    <property type="match status" value="1"/>
</dbReference>
<dbReference type="InterPro" id="IPR051448">
    <property type="entry name" value="CdaR-like_regulators"/>
</dbReference>
<organism evidence="3 4">
    <name type="scientific">Clostridium fermenticellae</name>
    <dbReference type="NCBI Taxonomy" id="2068654"/>
    <lineage>
        <taxon>Bacteria</taxon>
        <taxon>Bacillati</taxon>
        <taxon>Bacillota</taxon>
        <taxon>Clostridia</taxon>
        <taxon>Eubacteriales</taxon>
        <taxon>Clostridiaceae</taxon>
        <taxon>Clostridium</taxon>
    </lineage>
</organism>
<dbReference type="Pfam" id="PF05651">
    <property type="entry name" value="Diacid_rec"/>
    <property type="match status" value="1"/>
</dbReference>
<dbReference type="InterPro" id="IPR025736">
    <property type="entry name" value="PucR_C-HTH_dom"/>
</dbReference>
<dbReference type="PANTHER" id="PTHR33744">
    <property type="entry name" value="CARBOHYDRATE DIACID REGULATOR"/>
    <property type="match status" value="1"/>
</dbReference>
<dbReference type="InterPro" id="IPR042070">
    <property type="entry name" value="PucR_C-HTH_sf"/>
</dbReference>
<dbReference type="Proteomes" id="UP000266301">
    <property type="component" value="Chromosome"/>
</dbReference>
<feature type="domain" description="Putative sugar diacid recognition" evidence="1">
    <location>
        <begin position="5"/>
        <end position="133"/>
    </location>
</feature>
<dbReference type="InterPro" id="IPR029151">
    <property type="entry name" value="Sensor-like_sf"/>
</dbReference>
<proteinExistence type="predicted"/>
<sequence>MKIDEIAQDLVNATSPLVGGRTINIMDKKGIIIASSEKNRIGSFHQGAAEVITRGETVCIYKNNLDRYKGAKEGINMPIINNNKIRGVVGIYGNPDEVIDAAKLLRAYVELYFKQIAIVKKQEVEEKVRTELLKILIYGKNLSEKSISQLSSVIFLHIKMPMLTIVINFQGNKNDKVKSIMKLKKIQSFLLEQQFIKSEQDIYSIVDEQLVILKTFCGLEKTVQKYLKNIFFRIKFNLKIVPTIACGNLCNCFQEISEAYHSASIVANIGKGGIYNLEEHRNMLIYFMQKLEMDSIGEKFIARMYSCLFSYFGEKDIKNVMLTIEKYLEASGSINIASQNLYIHKNTLIYRMNKIYSLLGIKEEELFMKEFLLRLILLYYNNLS</sequence>
<feature type="domain" description="PucR C-terminal helix-turn-helix" evidence="2">
    <location>
        <begin position="323"/>
        <end position="361"/>
    </location>
</feature>
<dbReference type="KEGG" id="cfer:D4Z93_02805"/>
<evidence type="ECO:0000313" key="4">
    <source>
        <dbReference type="Proteomes" id="UP000266301"/>
    </source>
</evidence>
<protein>
    <submittedName>
        <fullName evidence="3">Uncharacterized protein</fullName>
    </submittedName>
</protein>
<dbReference type="PANTHER" id="PTHR33744:SF15">
    <property type="entry name" value="CARBOHYDRATE DIACID REGULATOR"/>
    <property type="match status" value="1"/>
</dbReference>
<name>A0A386H1D9_9CLOT</name>
<dbReference type="OrthoDB" id="212459at2"/>
<evidence type="ECO:0000313" key="3">
    <source>
        <dbReference type="EMBL" id="AYD39527.1"/>
    </source>
</evidence>
<keyword evidence="4" id="KW-1185">Reference proteome</keyword>